<feature type="domain" description="RRM" evidence="7">
    <location>
        <begin position="375"/>
        <end position="452"/>
    </location>
</feature>
<gene>
    <name evidence="8" type="ORF">PSYICH_LOCUS6737</name>
</gene>
<proteinExistence type="predicted"/>
<evidence type="ECO:0000256" key="1">
    <source>
        <dbReference type="ARBA" id="ARBA00004123"/>
    </source>
</evidence>
<evidence type="ECO:0000256" key="4">
    <source>
        <dbReference type="ARBA" id="ARBA00022884"/>
    </source>
</evidence>
<keyword evidence="5" id="KW-0539">Nucleus</keyword>
<dbReference type="AlphaFoldDB" id="A0A9P0CTG1"/>
<dbReference type="Proteomes" id="UP001153636">
    <property type="component" value="Chromosome 2"/>
</dbReference>
<evidence type="ECO:0000256" key="5">
    <source>
        <dbReference type="ARBA" id="ARBA00023242"/>
    </source>
</evidence>
<dbReference type="CDD" id="cd12239">
    <property type="entry name" value="RRM2_RBM40_like"/>
    <property type="match status" value="1"/>
</dbReference>
<dbReference type="GO" id="GO:0097157">
    <property type="term" value="F:pre-mRNA intronic binding"/>
    <property type="evidence" value="ECO:0007669"/>
    <property type="project" value="TreeGrafter"/>
</dbReference>
<evidence type="ECO:0000256" key="2">
    <source>
        <dbReference type="ARBA" id="ARBA00020364"/>
    </source>
</evidence>
<keyword evidence="3" id="KW-0677">Repeat</keyword>
<dbReference type="InterPro" id="IPR000504">
    <property type="entry name" value="RRM_dom"/>
</dbReference>
<dbReference type="FunFam" id="3.30.70.330:FF:000207">
    <property type="entry name" value="RNA-binding region (RNP1, RRM)-containing 3"/>
    <property type="match status" value="1"/>
</dbReference>
<dbReference type="GO" id="GO:0030626">
    <property type="term" value="F:U12 snRNA binding"/>
    <property type="evidence" value="ECO:0007669"/>
    <property type="project" value="TreeGrafter"/>
</dbReference>
<organism evidence="8 9">
    <name type="scientific">Psylliodes chrysocephalus</name>
    <dbReference type="NCBI Taxonomy" id="3402493"/>
    <lineage>
        <taxon>Eukaryota</taxon>
        <taxon>Metazoa</taxon>
        <taxon>Ecdysozoa</taxon>
        <taxon>Arthropoda</taxon>
        <taxon>Hexapoda</taxon>
        <taxon>Insecta</taxon>
        <taxon>Pterygota</taxon>
        <taxon>Neoptera</taxon>
        <taxon>Endopterygota</taxon>
        <taxon>Coleoptera</taxon>
        <taxon>Polyphaga</taxon>
        <taxon>Cucujiformia</taxon>
        <taxon>Chrysomeloidea</taxon>
        <taxon>Chrysomelidae</taxon>
        <taxon>Galerucinae</taxon>
        <taxon>Alticini</taxon>
        <taxon>Psylliodes</taxon>
    </lineage>
</organism>
<protein>
    <recommendedName>
        <fullName evidence="2">RNA-binding region-containing protein 3</fullName>
    </recommendedName>
</protein>
<dbReference type="GO" id="GO:0005689">
    <property type="term" value="C:U12-type spliceosomal complex"/>
    <property type="evidence" value="ECO:0007669"/>
    <property type="project" value="TreeGrafter"/>
</dbReference>
<dbReference type="EMBL" id="OV651814">
    <property type="protein sequence ID" value="CAH1105928.1"/>
    <property type="molecule type" value="Genomic_DNA"/>
</dbReference>
<dbReference type="SUPFAM" id="SSF54928">
    <property type="entry name" value="RNA-binding domain, RBD"/>
    <property type="match status" value="1"/>
</dbReference>
<sequence>MVCKDTLKIKNLPKELSDAQKEDFARHFGASKIKIITSRVKEKSIVYAKFDSEELAKSVLFRLHQINVLNCRLCVEYAEHDIVQGKPKQKKIEESDISSKKSFKTFVNKLTSFNDSVGFHQPPPSHLKYLYPKTNRATINNIAHALSTIPRFYTQVLHLMNRMNLPPPFAVEQLPVRTITPSQHPVVQKSFEKITPPPSVERINQPASVETEAKAAGSSSESELESDSEDTFRNREYMPLKRKSIQKKAIKRPKFIKLPTAQPSSSTKVAEKAENVFEKVDVQIQKKIEMRVPTEPTVQKQPEIEEKSGSFGIMLPLVKPELKESSNSNVLPEQEVSEEKSYITSEELAANQIPHKDIGILPVFKNYHPGAATCRLYIKNCAKTVVQKDLEYIYNRYKIPEGDTPSQFDIRLMQEGRMKGQAFVTLDTIELAQKAVKETNGYILKEKPLVVVFARSAAQKK</sequence>
<reference evidence="8" key="1">
    <citation type="submission" date="2022-01" db="EMBL/GenBank/DDBJ databases">
        <authorList>
            <person name="King R."/>
        </authorList>
    </citation>
    <scope>NUCLEOTIDE SEQUENCE</scope>
</reference>
<comment type="subcellular location">
    <subcellularLocation>
        <location evidence="1">Nucleus</location>
    </subcellularLocation>
</comment>
<evidence type="ECO:0000313" key="9">
    <source>
        <dbReference type="Proteomes" id="UP001153636"/>
    </source>
</evidence>
<dbReference type="GO" id="GO:0000398">
    <property type="term" value="P:mRNA splicing, via spliceosome"/>
    <property type="evidence" value="ECO:0007669"/>
    <property type="project" value="TreeGrafter"/>
</dbReference>
<dbReference type="OrthoDB" id="448399at2759"/>
<evidence type="ECO:0000259" key="7">
    <source>
        <dbReference type="SMART" id="SM00360"/>
    </source>
</evidence>
<dbReference type="InterPro" id="IPR012677">
    <property type="entry name" value="Nucleotide-bd_a/b_plait_sf"/>
</dbReference>
<dbReference type="Pfam" id="PF00076">
    <property type="entry name" value="RRM_1"/>
    <property type="match status" value="1"/>
</dbReference>
<dbReference type="InterPro" id="IPR045164">
    <property type="entry name" value="RBM41/RNPC3"/>
</dbReference>
<dbReference type="PANTHER" id="PTHR16105:SF0">
    <property type="entry name" value="RNA-BINDING REGION-CONTAINING PROTEIN 3"/>
    <property type="match status" value="1"/>
</dbReference>
<name>A0A9P0CTG1_9CUCU</name>
<dbReference type="Gene3D" id="3.30.70.330">
    <property type="match status" value="2"/>
</dbReference>
<evidence type="ECO:0000256" key="3">
    <source>
        <dbReference type="ARBA" id="ARBA00022737"/>
    </source>
</evidence>
<evidence type="ECO:0000256" key="6">
    <source>
        <dbReference type="SAM" id="MobiDB-lite"/>
    </source>
</evidence>
<feature type="region of interest" description="Disordered" evidence="6">
    <location>
        <begin position="192"/>
        <end position="236"/>
    </location>
</feature>
<dbReference type="InterPro" id="IPR035979">
    <property type="entry name" value="RBD_domain_sf"/>
</dbReference>
<accession>A0A9P0CTG1</accession>
<evidence type="ECO:0000313" key="8">
    <source>
        <dbReference type="EMBL" id="CAH1105928.1"/>
    </source>
</evidence>
<keyword evidence="9" id="KW-1185">Reference proteome</keyword>
<keyword evidence="4" id="KW-0694">RNA-binding</keyword>
<dbReference type="SMART" id="SM00360">
    <property type="entry name" value="RRM"/>
    <property type="match status" value="2"/>
</dbReference>
<dbReference type="PANTHER" id="PTHR16105">
    <property type="entry name" value="RNA-BINDING REGION-CONTAINING PROTEIN 3"/>
    <property type="match status" value="1"/>
</dbReference>
<feature type="domain" description="RRM" evidence="7">
    <location>
        <begin position="6"/>
        <end position="76"/>
    </location>
</feature>